<dbReference type="InterPro" id="IPR029024">
    <property type="entry name" value="TerB-like"/>
</dbReference>
<sequence>MDKLIRNSSNTPVLLKVCVLLLLLISSPAEARRVHVCFGIEDHFYDLGELKASDQQVKKTGMPAEWASDGYLFGIHLQDHCLLVPTKTDVVGYAVYAKNSSQYWVLDETTIQSLQKSGVLPNPMPPLQVPWDDTVGGQWLWGLAILAGLVVIVALEAFLSGKLQRRVVAKVDKVLHGSFVLLLREVLVDVARIDRNFDANKLHAILAIMQRLGIAVNDLAKLNPEDMPAGKLSRKLLIAYIKAVAGNLNDQQRNILLTGIATVMSVEGKVGRNKKAVFRQYIIALGFPDNQAEKIMEMVLNA</sequence>
<keyword evidence="4" id="KW-1185">Reference proteome</keyword>
<keyword evidence="2" id="KW-0732">Signal</keyword>
<keyword evidence="1" id="KW-0472">Membrane</keyword>
<dbReference type="EMBL" id="JAXARY010000027">
    <property type="protein sequence ID" value="MDX8129885.1"/>
    <property type="molecule type" value="Genomic_DNA"/>
</dbReference>
<gene>
    <name evidence="3" type="ORF">QLH52_21515</name>
</gene>
<organism evidence="3 4">
    <name type="scientific">Methylomonas defluvii</name>
    <dbReference type="NCBI Taxonomy" id="3045149"/>
    <lineage>
        <taxon>Bacteria</taxon>
        <taxon>Pseudomonadati</taxon>
        <taxon>Pseudomonadota</taxon>
        <taxon>Gammaproteobacteria</taxon>
        <taxon>Methylococcales</taxon>
        <taxon>Methylococcaceae</taxon>
        <taxon>Methylomonas</taxon>
    </lineage>
</organism>
<accession>A0ABU4UKF9</accession>
<evidence type="ECO:0000313" key="4">
    <source>
        <dbReference type="Proteomes" id="UP001284537"/>
    </source>
</evidence>
<keyword evidence="1" id="KW-0812">Transmembrane</keyword>
<feature type="transmembrane region" description="Helical" evidence="1">
    <location>
        <begin position="139"/>
        <end position="159"/>
    </location>
</feature>
<proteinExistence type="predicted"/>
<feature type="signal peptide" evidence="2">
    <location>
        <begin position="1"/>
        <end position="31"/>
    </location>
</feature>
<reference evidence="3 4" key="1">
    <citation type="submission" date="2023-11" db="EMBL/GenBank/DDBJ databases">
        <authorList>
            <person name="Ouyang M.-Y."/>
        </authorList>
    </citation>
    <scope>NUCLEOTIDE SEQUENCE [LARGE SCALE GENOMIC DNA]</scope>
    <source>
        <strain evidence="3 4">OY6</strain>
    </source>
</reference>
<keyword evidence="1" id="KW-1133">Transmembrane helix</keyword>
<evidence type="ECO:0000313" key="3">
    <source>
        <dbReference type="EMBL" id="MDX8129885.1"/>
    </source>
</evidence>
<feature type="chain" id="PRO_5046944524" evidence="2">
    <location>
        <begin position="32"/>
        <end position="302"/>
    </location>
</feature>
<dbReference type="Proteomes" id="UP001284537">
    <property type="component" value="Unassembled WGS sequence"/>
</dbReference>
<name>A0ABU4UKF9_9GAMM</name>
<protein>
    <submittedName>
        <fullName evidence="3">Uncharacterized protein</fullName>
    </submittedName>
</protein>
<dbReference type="RefSeq" id="WP_319962902.1">
    <property type="nucleotide sequence ID" value="NZ_JAXARY010000027.1"/>
</dbReference>
<dbReference type="SUPFAM" id="SSF158682">
    <property type="entry name" value="TerB-like"/>
    <property type="match status" value="1"/>
</dbReference>
<comment type="caution">
    <text evidence="3">The sequence shown here is derived from an EMBL/GenBank/DDBJ whole genome shotgun (WGS) entry which is preliminary data.</text>
</comment>
<evidence type="ECO:0000256" key="2">
    <source>
        <dbReference type="SAM" id="SignalP"/>
    </source>
</evidence>
<evidence type="ECO:0000256" key="1">
    <source>
        <dbReference type="SAM" id="Phobius"/>
    </source>
</evidence>